<organism evidence="2">
    <name type="scientific">marine sediment metagenome</name>
    <dbReference type="NCBI Taxonomy" id="412755"/>
    <lineage>
        <taxon>unclassified sequences</taxon>
        <taxon>metagenomes</taxon>
        <taxon>ecological metagenomes</taxon>
    </lineage>
</organism>
<keyword evidence="1" id="KW-0472">Membrane</keyword>
<gene>
    <name evidence="2" type="ORF">S01H4_13790</name>
</gene>
<dbReference type="EMBL" id="BART01006065">
    <property type="protein sequence ID" value="GAG57223.1"/>
    <property type="molecule type" value="Genomic_DNA"/>
</dbReference>
<reference evidence="2" key="1">
    <citation type="journal article" date="2014" name="Front. Microbiol.">
        <title>High frequency of phylogenetically diverse reductive dehalogenase-homologous genes in deep subseafloor sedimentary metagenomes.</title>
        <authorList>
            <person name="Kawai M."/>
            <person name="Futagami T."/>
            <person name="Toyoda A."/>
            <person name="Takaki Y."/>
            <person name="Nishi S."/>
            <person name="Hori S."/>
            <person name="Arai W."/>
            <person name="Tsubouchi T."/>
            <person name="Morono Y."/>
            <person name="Uchiyama I."/>
            <person name="Ito T."/>
            <person name="Fujiyama A."/>
            <person name="Inagaki F."/>
            <person name="Takami H."/>
        </authorList>
    </citation>
    <scope>NUCLEOTIDE SEQUENCE</scope>
    <source>
        <strain evidence="2">Expedition CK06-06</strain>
    </source>
</reference>
<evidence type="ECO:0000256" key="1">
    <source>
        <dbReference type="SAM" id="Phobius"/>
    </source>
</evidence>
<keyword evidence="1" id="KW-0812">Transmembrane</keyword>
<feature type="transmembrane region" description="Helical" evidence="1">
    <location>
        <begin position="12"/>
        <end position="35"/>
    </location>
</feature>
<feature type="transmembrane region" description="Helical" evidence="1">
    <location>
        <begin position="78"/>
        <end position="98"/>
    </location>
</feature>
<sequence>MQKKLKDDLHAFGMLVPMVLAVIIVFAILFVGIFVNAEISNSLQDTYPTSDSDKSVIQNSSVARLSNISTSQDSALDIVQVVIIITVLAAAIGAIFLFTRFGT</sequence>
<keyword evidence="1" id="KW-1133">Transmembrane helix</keyword>
<dbReference type="AlphaFoldDB" id="X0ZA00"/>
<protein>
    <submittedName>
        <fullName evidence="2">Uncharacterized protein</fullName>
    </submittedName>
</protein>
<comment type="caution">
    <text evidence="2">The sequence shown here is derived from an EMBL/GenBank/DDBJ whole genome shotgun (WGS) entry which is preliminary data.</text>
</comment>
<evidence type="ECO:0000313" key="2">
    <source>
        <dbReference type="EMBL" id="GAG57223.1"/>
    </source>
</evidence>
<name>X0ZA00_9ZZZZ</name>
<accession>X0ZA00</accession>
<proteinExistence type="predicted"/>